<feature type="region of interest" description="Disordered" evidence="3">
    <location>
        <begin position="1241"/>
        <end position="1276"/>
    </location>
</feature>
<feature type="region of interest" description="Disordered" evidence="3">
    <location>
        <begin position="1455"/>
        <end position="1507"/>
    </location>
</feature>
<feature type="region of interest" description="Disordered" evidence="3">
    <location>
        <begin position="1412"/>
        <end position="1439"/>
    </location>
</feature>
<accession>A0A075AI51</accession>
<dbReference type="PROSITE" id="PS00509">
    <property type="entry name" value="RAS_GTPASE_ACTIV_1"/>
    <property type="match status" value="1"/>
</dbReference>
<evidence type="ECO:0000256" key="1">
    <source>
        <dbReference type="ARBA" id="ARBA00022468"/>
    </source>
</evidence>
<dbReference type="RefSeq" id="XP_009165263.1">
    <property type="nucleotide sequence ID" value="XM_009166999.1"/>
</dbReference>
<feature type="coiled-coil region" evidence="2">
    <location>
        <begin position="1760"/>
        <end position="1790"/>
    </location>
</feature>
<feature type="coiled-coil region" evidence="2">
    <location>
        <begin position="1673"/>
        <end position="1707"/>
    </location>
</feature>
<evidence type="ECO:0000313" key="5">
    <source>
        <dbReference type="EMBL" id="KER31024.1"/>
    </source>
</evidence>
<organism evidence="5 6">
    <name type="scientific">Opisthorchis viverrini</name>
    <name type="common">Southeast Asian liver fluke</name>
    <dbReference type="NCBI Taxonomy" id="6198"/>
    <lineage>
        <taxon>Eukaryota</taxon>
        <taxon>Metazoa</taxon>
        <taxon>Spiralia</taxon>
        <taxon>Lophotrochozoa</taxon>
        <taxon>Platyhelminthes</taxon>
        <taxon>Trematoda</taxon>
        <taxon>Digenea</taxon>
        <taxon>Opisthorchiida</taxon>
        <taxon>Opisthorchiata</taxon>
        <taxon>Opisthorchiidae</taxon>
        <taxon>Opisthorchis</taxon>
    </lineage>
</organism>
<reference evidence="5 6" key="1">
    <citation type="submission" date="2013-11" db="EMBL/GenBank/DDBJ databases">
        <title>Opisthorchis viverrini - life in the bile duct.</title>
        <authorList>
            <person name="Young N.D."/>
            <person name="Nagarajan N."/>
            <person name="Lin S.J."/>
            <person name="Korhonen P.K."/>
            <person name="Jex A.R."/>
            <person name="Hall R.S."/>
            <person name="Safavi-Hemami H."/>
            <person name="Kaewkong W."/>
            <person name="Bertrand D."/>
            <person name="Gao S."/>
            <person name="Seet Q."/>
            <person name="Wongkham S."/>
            <person name="Teh B.T."/>
            <person name="Wongkham C."/>
            <person name="Intapan P.M."/>
            <person name="Maleewong W."/>
            <person name="Yang X."/>
            <person name="Hu M."/>
            <person name="Wang Z."/>
            <person name="Hofmann A."/>
            <person name="Sternberg P.W."/>
            <person name="Tan P."/>
            <person name="Wang J."/>
            <person name="Gasser R.B."/>
        </authorList>
    </citation>
    <scope>NUCLEOTIDE SEQUENCE [LARGE SCALE GENOMIC DNA]</scope>
</reference>
<dbReference type="GeneID" id="20316885"/>
<evidence type="ECO:0000256" key="2">
    <source>
        <dbReference type="SAM" id="Coils"/>
    </source>
</evidence>
<dbReference type="EMBL" id="KL596652">
    <property type="protein sequence ID" value="KER31024.1"/>
    <property type="molecule type" value="Genomic_DNA"/>
</dbReference>
<dbReference type="KEGG" id="ovi:T265_02697"/>
<feature type="compositionally biased region" description="Polar residues" evidence="3">
    <location>
        <begin position="1486"/>
        <end position="1496"/>
    </location>
</feature>
<feature type="region of interest" description="Disordered" evidence="3">
    <location>
        <begin position="1584"/>
        <end position="1610"/>
    </location>
</feature>
<dbReference type="SMART" id="SM00323">
    <property type="entry name" value="RasGAP"/>
    <property type="match status" value="1"/>
</dbReference>
<dbReference type="PANTHER" id="PTHR10194">
    <property type="entry name" value="RAS GTPASE-ACTIVATING PROTEINS"/>
    <property type="match status" value="1"/>
</dbReference>
<dbReference type="CDD" id="cd04013">
    <property type="entry name" value="C2_SynGAP_like"/>
    <property type="match status" value="1"/>
</dbReference>
<dbReference type="InterPro" id="IPR039360">
    <property type="entry name" value="Ras_GTPase"/>
</dbReference>
<dbReference type="InterPro" id="IPR001936">
    <property type="entry name" value="RasGAP_dom"/>
</dbReference>
<dbReference type="Gene3D" id="2.60.40.150">
    <property type="entry name" value="C2 domain"/>
    <property type="match status" value="1"/>
</dbReference>
<dbReference type="InterPro" id="IPR008936">
    <property type="entry name" value="Rho_GTPase_activation_prot"/>
</dbReference>
<feature type="domain" description="Ras-GAP" evidence="4">
    <location>
        <begin position="885"/>
        <end position="1110"/>
    </location>
</feature>
<dbReference type="PANTHER" id="PTHR10194:SF60">
    <property type="entry name" value="RAS GTPASE-ACTIVATING PROTEIN RASKOL"/>
    <property type="match status" value="1"/>
</dbReference>
<evidence type="ECO:0000259" key="4">
    <source>
        <dbReference type="PROSITE" id="PS50018"/>
    </source>
</evidence>
<keyword evidence="1" id="KW-0343">GTPase activation</keyword>
<evidence type="ECO:0000256" key="3">
    <source>
        <dbReference type="SAM" id="MobiDB-lite"/>
    </source>
</evidence>
<dbReference type="GO" id="GO:0005096">
    <property type="term" value="F:GTPase activator activity"/>
    <property type="evidence" value="ECO:0007669"/>
    <property type="project" value="UniProtKB-KW"/>
</dbReference>
<protein>
    <recommendedName>
        <fullName evidence="4">Ras-GAP domain-containing protein</fullName>
    </recommendedName>
</protein>
<feature type="region of interest" description="Disordered" evidence="3">
    <location>
        <begin position="1300"/>
        <end position="1333"/>
    </location>
</feature>
<dbReference type="PROSITE" id="PS50018">
    <property type="entry name" value="RAS_GTPASE_ACTIV_2"/>
    <property type="match status" value="1"/>
</dbReference>
<dbReference type="Pfam" id="PF00616">
    <property type="entry name" value="RasGAP"/>
    <property type="match status" value="1"/>
</dbReference>
<feature type="compositionally biased region" description="Polar residues" evidence="3">
    <location>
        <begin position="1819"/>
        <end position="1843"/>
    </location>
</feature>
<feature type="compositionally biased region" description="Polar residues" evidence="3">
    <location>
        <begin position="1241"/>
        <end position="1261"/>
    </location>
</feature>
<name>A0A075AI51_OPIVI</name>
<dbReference type="SUPFAM" id="SSF48350">
    <property type="entry name" value="GTPase activation domain, GAP"/>
    <property type="match status" value="1"/>
</dbReference>
<dbReference type="InterPro" id="IPR023152">
    <property type="entry name" value="RasGAP_CS"/>
</dbReference>
<dbReference type="InterPro" id="IPR035892">
    <property type="entry name" value="C2_domain_sf"/>
</dbReference>
<dbReference type="Proteomes" id="UP000054324">
    <property type="component" value="Unassembled WGS sequence"/>
</dbReference>
<dbReference type="OrthoDB" id="1562946at2759"/>
<proteinExistence type="predicted"/>
<keyword evidence="2" id="KW-0175">Coiled coil</keyword>
<gene>
    <name evidence="5" type="ORF">T265_02697</name>
</gene>
<feature type="compositionally biased region" description="Low complexity" evidence="3">
    <location>
        <begin position="1262"/>
        <end position="1276"/>
    </location>
</feature>
<dbReference type="STRING" id="6198.A0A075AI51"/>
<feature type="region of interest" description="Disordered" evidence="3">
    <location>
        <begin position="1811"/>
        <end position="1873"/>
    </location>
</feature>
<feature type="compositionally biased region" description="Polar residues" evidence="3">
    <location>
        <begin position="1455"/>
        <end position="1479"/>
    </location>
</feature>
<sequence length="1873" mass="207042">MGSFLGPDGLRKATLRTLSAKTQKIIIVQPQHAFGTWLPYHPKKARGLRYSQVAQIQLGALGMLWIVSNHGTSLISRRDNSINPALAATSAPAVSFIVEFVKDIVASNPNQKTIINSIAKKVDSTEIQFSEWKYYGRQLPEPKWTRKYCVCLENEQRFLIFPSYQESLNCASAKHIPVSIIGRQHTERPFLAVRRASCLFHEISVLTGQMVKSERSSIPCLQSLEKQHQDPSKQTVLSLHTKLQSDDLRDELSTALSEYKHTARSHSKSVNPNRFNRRLRAKTFAALADHVWSPFGYDETTSLNVSVPSLAAQSTPTDINLTGNAVSNSLSALDAAFEVSHAVLPDNPNPSVHCQLVRRTPSRLQRFLRTLRRSFSFQHVGLDEPTQPHIPGVSQQIQASSVRLSSDRLHTERHRRPKSNARLSRLFQCITVGDVNRVNEHSGLFLLRNDTSPNLEWMGNLHGNRFYSCPGGSYPNCVALVPLSDSLMETGTPNDSGHVTRSSTTPLFPVGDSVGSVSFIGSGHQRSVPPHGSTQLLARLDTAPGYLLTCSGFVHFGALHPTLTGGREFCFFCSAPASTCIKSSEYQRLSSDAALLCRIFAAPSFLSRLRWLRSLRRTAKPNLENERHRENSLKLSILEARNLSSKRRQVIEQMNRLPAFLETRSNGLFLSFVYYCDICLDRTLYARTTSKTATNGIFWAEDFDLNNLPNVSVMTISLYKEADSSNKDSRRFGTTRLGSKKYRKSQNQLVGFVTIPMSEISGRNDVQAWLNLQPPTEPGPRDSATVLMPVFSAHQDSLSGLAASNGLVRFGSSSVLSPTYNQQASTTQLNHLVTDQRDLPQIRIRARYQSVDILPIRNYWALKKFVLEHSIELTTWLEHVLPVKAKEEVASSLIGLHECNGTLVEFLTDLVRRDVANLENESMAFRSNTMATKAVECFLKMAGSTYLHDLLYRLVQKVLACLTAWEVNPEKLSSSAIASGSLTIGDTATFAKTGSIGFSPPSGRPLPGSLLGNQILLLHHLNAVWRAIQSSLPQFPSCLMRVFCSFRETLEPTHGPEFCDNLISACIFLRLICPALLSPSLFGLVSAFPSEPSCQRNLTLLAKSLQSLANFSAFDDKEPYMRFLNGFVSSQMSAMRTFIRNISTWPTLTGRTDDPDTVNGFRDVIDEAFELANLHLLLSDLPKPCNGEASKIPGGTLPPGELTQLPQLLDNLSEKLRETLTPSTHSLSDLNGTQTAFQTTTERLNKTLPSRTAKSSGNRFPTSDFSSLSTSQLSTENQTTDYAFHSIPVSSPQPYYTLHQNPGFHNPKEQRTRPVNILSPPAPSAPDDGRSVSQGQCVATLFTTNDYDEPYNSPHPDSEDESYNVNGGHNGHEDYPPPPPVPERLTNLSHARRSSSHIDDLRALSLPMAHSVPTGLDGTRGADDEPVYDFVPSSDASSTDDLVLTNEKYLYGSTSHQALQTSSDRNATSLQRKSKQSSPRELVKNRFSSRAEVNTTEEPESKSTEADVCTMGTALSAEHTARSPRMVSKQVAKAKVVLTRNNQVAPPVSLKPIAAKSPLETGLQSSSRQADVPIVFSPREDRKFSITRNGGDSYHPQNGASRVEHRPLPNPVNPLLDETTYDEVDGDFTGNSTKIQAETSGTPVFDACEVPMNPAVAHTDGLEHEVVRLRHQLELSRADAARAANRLSQQEAELAHLRQLLSQLRAQPQLNRFPSALSNQMSLRATVREILSEPSCNPKTTASEKFGLDCSAGRGIGTSFTELDDAMARLEREQAELQQEQARIRARMAASQQTKPVSQPKHNSYLSEASKAHPMDVPASSSQAGTVSSAELRPSAQTHSYVQPTKPVRYGPRVRHDPPPQPRKGTFSRRDVY</sequence>
<dbReference type="Gene3D" id="1.10.506.10">
    <property type="entry name" value="GTPase Activation - p120gap, domain 1"/>
    <property type="match status" value="4"/>
</dbReference>
<feature type="compositionally biased region" description="Polar residues" evidence="3">
    <location>
        <begin position="1586"/>
        <end position="1600"/>
    </location>
</feature>
<evidence type="ECO:0000313" key="6">
    <source>
        <dbReference type="Proteomes" id="UP000054324"/>
    </source>
</evidence>
<feature type="region of interest" description="Disordered" evidence="3">
    <location>
        <begin position="1345"/>
        <end position="1396"/>
    </location>
</feature>
<keyword evidence="6" id="KW-1185">Reference proteome</keyword>
<dbReference type="CTD" id="20316885"/>